<reference evidence="2 3" key="1">
    <citation type="submission" date="2016-12" db="EMBL/GenBank/DDBJ databases">
        <title>The genomes of Aspergillus section Nigri reveals drivers in fungal speciation.</title>
        <authorList>
            <consortium name="DOE Joint Genome Institute"/>
            <person name="Vesth T.C."/>
            <person name="Nybo J."/>
            <person name="Theobald S."/>
            <person name="Brandl J."/>
            <person name="Frisvad J.C."/>
            <person name="Nielsen K.F."/>
            <person name="Lyhne E.K."/>
            <person name="Kogle M.E."/>
            <person name="Kuo A."/>
            <person name="Riley R."/>
            <person name="Clum A."/>
            <person name="Nolan M."/>
            <person name="Lipzen A."/>
            <person name="Salamov A."/>
            <person name="Henrissat B."/>
            <person name="Wiebenga A."/>
            <person name="De Vries R.P."/>
            <person name="Grigoriev I.V."/>
            <person name="Mortensen U.H."/>
            <person name="Andersen M.R."/>
            <person name="Baker S.E."/>
        </authorList>
    </citation>
    <scope>NUCLEOTIDE SEQUENCE [LARGE SCALE GENOMIC DNA]</scope>
    <source>
        <strain evidence="2 3">CBS 121591</strain>
    </source>
</reference>
<sequence length="166" mass="19064">MAVGPRASKEEFMQALGLNSHDPQHEQYYRAMRDEAILTYNHLNEDRSNLLDSIAADPATKPPYFWHHIRPERQRWGILEIARNAGPLTRPLFARGAVVTSTNNTTGYGPNWVAGWLLYSVFRSRDVRNNRNRRRGEERGKQPQPQSQTNSGVSGKKEYYDPVRNG</sequence>
<gene>
    <name evidence="2" type="ORF">BO82DRAFT_285437</name>
</gene>
<evidence type="ECO:0000313" key="2">
    <source>
        <dbReference type="EMBL" id="PYH80882.1"/>
    </source>
</evidence>
<dbReference type="RefSeq" id="XP_025491082.1">
    <property type="nucleotide sequence ID" value="XM_025631501.1"/>
</dbReference>
<dbReference type="GeneID" id="37134242"/>
<proteinExistence type="predicted"/>
<accession>A0A319DNG7</accession>
<feature type="compositionally biased region" description="Basic and acidic residues" evidence="1">
    <location>
        <begin position="129"/>
        <end position="141"/>
    </location>
</feature>
<dbReference type="AlphaFoldDB" id="A0A319DNG7"/>
<feature type="region of interest" description="Disordered" evidence="1">
    <location>
        <begin position="129"/>
        <end position="166"/>
    </location>
</feature>
<dbReference type="EMBL" id="KZ821706">
    <property type="protein sequence ID" value="PYH80882.1"/>
    <property type="molecule type" value="Genomic_DNA"/>
</dbReference>
<feature type="compositionally biased region" description="Basic and acidic residues" evidence="1">
    <location>
        <begin position="155"/>
        <end position="166"/>
    </location>
</feature>
<evidence type="ECO:0000313" key="3">
    <source>
        <dbReference type="Proteomes" id="UP000248340"/>
    </source>
</evidence>
<name>A0A319DNG7_9EURO</name>
<organism evidence="2 3">
    <name type="scientific">Aspergillus uvarum CBS 121591</name>
    <dbReference type="NCBI Taxonomy" id="1448315"/>
    <lineage>
        <taxon>Eukaryota</taxon>
        <taxon>Fungi</taxon>
        <taxon>Dikarya</taxon>
        <taxon>Ascomycota</taxon>
        <taxon>Pezizomycotina</taxon>
        <taxon>Eurotiomycetes</taxon>
        <taxon>Eurotiomycetidae</taxon>
        <taxon>Eurotiales</taxon>
        <taxon>Aspergillaceae</taxon>
        <taxon>Aspergillus</taxon>
        <taxon>Aspergillus subgen. Circumdati</taxon>
    </lineage>
</organism>
<dbReference type="VEuPathDB" id="FungiDB:BO82DRAFT_285437"/>
<protein>
    <submittedName>
        <fullName evidence="2">Uncharacterized protein</fullName>
    </submittedName>
</protein>
<dbReference type="OrthoDB" id="4502478at2759"/>
<dbReference type="Proteomes" id="UP000248340">
    <property type="component" value="Unassembled WGS sequence"/>
</dbReference>
<feature type="compositionally biased region" description="Polar residues" evidence="1">
    <location>
        <begin position="143"/>
        <end position="153"/>
    </location>
</feature>
<evidence type="ECO:0000256" key="1">
    <source>
        <dbReference type="SAM" id="MobiDB-lite"/>
    </source>
</evidence>
<keyword evidence="3" id="KW-1185">Reference proteome</keyword>